<dbReference type="PANTHER" id="PTHR37309">
    <property type="entry name" value="SLR0284 PROTEIN"/>
    <property type="match status" value="1"/>
</dbReference>
<comment type="caution">
    <text evidence="2">The sequence shown here is derived from an EMBL/GenBank/DDBJ whole genome shotgun (WGS) entry which is preliminary data.</text>
</comment>
<dbReference type="EMBL" id="LCPC01000018">
    <property type="protein sequence ID" value="KKU89003.1"/>
    <property type="molecule type" value="Genomic_DNA"/>
</dbReference>
<dbReference type="PANTHER" id="PTHR37309:SF1">
    <property type="entry name" value="SLR0284 PROTEIN"/>
    <property type="match status" value="1"/>
</dbReference>
<dbReference type="Pfam" id="PF04020">
    <property type="entry name" value="Phage_holin_4_2"/>
    <property type="match status" value="1"/>
</dbReference>
<evidence type="ECO:0000256" key="1">
    <source>
        <dbReference type="SAM" id="Phobius"/>
    </source>
</evidence>
<protein>
    <recommendedName>
        <fullName evidence="4">Integral membrane protein</fullName>
    </recommendedName>
</protein>
<feature type="transmembrane region" description="Helical" evidence="1">
    <location>
        <begin position="59"/>
        <end position="79"/>
    </location>
</feature>
<sequence>MLRFIVRILGNAVALYIAFFIVPGFIVSGFAWQYLIAGAILAVLNLVVRPILKLISFPLIILTLGAFTFVINMIILWLLDAIVAFIAIESLIALILATVVISIVNIFFSLISETV</sequence>
<evidence type="ECO:0000313" key="2">
    <source>
        <dbReference type="EMBL" id="KKU89003.1"/>
    </source>
</evidence>
<dbReference type="AlphaFoldDB" id="A0A0G1WFB3"/>
<proteinExistence type="predicted"/>
<organism evidence="2 3">
    <name type="scientific">Candidatus Yanofskybacteria bacterium GW2011_GWA1_48_10</name>
    <dbReference type="NCBI Taxonomy" id="1619022"/>
    <lineage>
        <taxon>Bacteria</taxon>
        <taxon>Candidatus Yanofskyibacteriota</taxon>
    </lineage>
</organism>
<evidence type="ECO:0000313" key="3">
    <source>
        <dbReference type="Proteomes" id="UP000034403"/>
    </source>
</evidence>
<evidence type="ECO:0008006" key="4">
    <source>
        <dbReference type="Google" id="ProtNLM"/>
    </source>
</evidence>
<dbReference type="InterPro" id="IPR007165">
    <property type="entry name" value="Phage_holin_4_2"/>
</dbReference>
<keyword evidence="1" id="KW-0812">Transmembrane</keyword>
<keyword evidence="1" id="KW-1133">Transmembrane helix</keyword>
<dbReference type="Proteomes" id="UP000034403">
    <property type="component" value="Unassembled WGS sequence"/>
</dbReference>
<feature type="transmembrane region" description="Helical" evidence="1">
    <location>
        <begin position="32"/>
        <end position="52"/>
    </location>
</feature>
<gene>
    <name evidence="2" type="ORF">UY20_C0018G0005</name>
</gene>
<reference evidence="2 3" key="1">
    <citation type="journal article" date="2015" name="Nature">
        <title>rRNA introns, odd ribosomes, and small enigmatic genomes across a large radiation of phyla.</title>
        <authorList>
            <person name="Brown C.T."/>
            <person name="Hug L.A."/>
            <person name="Thomas B.C."/>
            <person name="Sharon I."/>
            <person name="Castelle C.J."/>
            <person name="Singh A."/>
            <person name="Wilkins M.J."/>
            <person name="Williams K.H."/>
            <person name="Banfield J.F."/>
        </authorList>
    </citation>
    <scope>NUCLEOTIDE SEQUENCE [LARGE SCALE GENOMIC DNA]</scope>
</reference>
<name>A0A0G1WFB3_9BACT</name>
<feature type="transmembrane region" description="Helical" evidence="1">
    <location>
        <begin position="85"/>
        <end position="111"/>
    </location>
</feature>
<accession>A0A0G1WFB3</accession>
<keyword evidence="1" id="KW-0472">Membrane</keyword>
<feature type="transmembrane region" description="Helical" evidence="1">
    <location>
        <begin position="5"/>
        <end position="26"/>
    </location>
</feature>